<dbReference type="Proteomes" id="UP000001610">
    <property type="component" value="Unassembled WGS sequence"/>
</dbReference>
<dbReference type="InterPro" id="IPR050668">
    <property type="entry name" value="Cytochrome_b5"/>
</dbReference>
<dbReference type="PROSITE" id="PS50255">
    <property type="entry name" value="CYTOCHROME_B5_2"/>
    <property type="match status" value="1"/>
</dbReference>
<evidence type="ECO:0000256" key="4">
    <source>
        <dbReference type="ARBA" id="ARBA00038168"/>
    </source>
</evidence>
<feature type="domain" description="Cytochrome b5 heme-binding" evidence="6">
    <location>
        <begin position="2"/>
        <end position="120"/>
    </location>
</feature>
<evidence type="ECO:0000256" key="3">
    <source>
        <dbReference type="ARBA" id="ARBA00023004"/>
    </source>
</evidence>
<dbReference type="InterPro" id="IPR001199">
    <property type="entry name" value="Cyt_B5-like_heme/steroid-bd"/>
</dbReference>
<dbReference type="RefSeq" id="XP_006670215.1">
    <property type="nucleotide sequence ID" value="XM_006670152.1"/>
</dbReference>
<dbReference type="GO" id="GO:0016020">
    <property type="term" value="C:membrane"/>
    <property type="evidence" value="ECO:0007669"/>
    <property type="project" value="TreeGrafter"/>
</dbReference>
<dbReference type="GeneID" id="18167027"/>
<evidence type="ECO:0000256" key="1">
    <source>
        <dbReference type="ARBA" id="ARBA00022617"/>
    </source>
</evidence>
<reference evidence="7 8" key="1">
    <citation type="journal article" date="2011" name="Genome Biol.">
        <title>Genome sequence of the insect pathogenic fungus Cordyceps militaris, a valued traditional Chinese medicine.</title>
        <authorList>
            <person name="Zheng P."/>
            <person name="Xia Y."/>
            <person name="Xiao G."/>
            <person name="Xiong C."/>
            <person name="Hu X."/>
            <person name="Zhang S."/>
            <person name="Zheng H."/>
            <person name="Huang Y."/>
            <person name="Zhou Y."/>
            <person name="Wang S."/>
            <person name="Zhao G.P."/>
            <person name="Liu X."/>
            <person name="St Leger R.J."/>
            <person name="Wang C."/>
        </authorList>
    </citation>
    <scope>NUCLEOTIDE SEQUENCE [LARGE SCALE GENOMIC DNA]</scope>
    <source>
        <strain evidence="7 8">CM01</strain>
    </source>
</reference>
<dbReference type="InterPro" id="IPR018506">
    <property type="entry name" value="Cyt_B5_heme-BS"/>
</dbReference>
<dbReference type="eggNOG" id="KOG0537">
    <property type="taxonomic scope" value="Eukaryota"/>
</dbReference>
<dbReference type="InterPro" id="IPR036400">
    <property type="entry name" value="Cyt_B5-like_heme/steroid_sf"/>
</dbReference>
<dbReference type="InParanoid" id="G3JG14"/>
<dbReference type="GO" id="GO:0020037">
    <property type="term" value="F:heme binding"/>
    <property type="evidence" value="ECO:0007669"/>
    <property type="project" value="UniProtKB-UniRule"/>
</dbReference>
<dbReference type="PROSITE" id="PS00191">
    <property type="entry name" value="CYTOCHROME_B5_1"/>
    <property type="match status" value="1"/>
</dbReference>
<dbReference type="PANTHER" id="PTHR19359">
    <property type="entry name" value="CYTOCHROME B5"/>
    <property type="match status" value="1"/>
</dbReference>
<keyword evidence="3 5" id="KW-0408">Iron</keyword>
<dbReference type="HOGENOM" id="CLU_102602_4_4_1"/>
<proteinExistence type="inferred from homology"/>
<dbReference type="EMBL" id="JH126401">
    <property type="protein sequence ID" value="EGX93632.1"/>
    <property type="molecule type" value="Genomic_DNA"/>
</dbReference>
<evidence type="ECO:0000256" key="5">
    <source>
        <dbReference type="RuleBase" id="RU362121"/>
    </source>
</evidence>
<keyword evidence="1 5" id="KW-0349">Heme</keyword>
<gene>
    <name evidence="7" type="ORF">CCM_05007</name>
</gene>
<dbReference type="Pfam" id="PF00173">
    <property type="entry name" value="Cyt-b5"/>
    <property type="match status" value="2"/>
</dbReference>
<dbReference type="OrthoDB" id="260519at2759"/>
<evidence type="ECO:0000313" key="7">
    <source>
        <dbReference type="EMBL" id="EGX93632.1"/>
    </source>
</evidence>
<accession>G3JG14</accession>
<organism evidence="7 8">
    <name type="scientific">Cordyceps militaris (strain CM01)</name>
    <name type="common">Caterpillar fungus</name>
    <dbReference type="NCBI Taxonomy" id="983644"/>
    <lineage>
        <taxon>Eukaryota</taxon>
        <taxon>Fungi</taxon>
        <taxon>Dikarya</taxon>
        <taxon>Ascomycota</taxon>
        <taxon>Pezizomycotina</taxon>
        <taxon>Sordariomycetes</taxon>
        <taxon>Hypocreomycetidae</taxon>
        <taxon>Hypocreales</taxon>
        <taxon>Cordycipitaceae</taxon>
        <taxon>Cordyceps</taxon>
    </lineage>
</organism>
<dbReference type="KEGG" id="cmt:CCM_05007"/>
<protein>
    <submittedName>
        <fullName evidence="7">Cytochrome b5, putative</fullName>
    </submittedName>
</protein>
<dbReference type="SUPFAM" id="SSF55856">
    <property type="entry name" value="Cytochrome b5-like heme/steroid binding domain"/>
    <property type="match status" value="1"/>
</dbReference>
<evidence type="ECO:0000313" key="8">
    <source>
        <dbReference type="Proteomes" id="UP000001610"/>
    </source>
</evidence>
<keyword evidence="2 5" id="KW-0479">Metal-binding</keyword>
<dbReference type="SMART" id="SM01117">
    <property type="entry name" value="Cyt-b5"/>
    <property type="match status" value="1"/>
</dbReference>
<evidence type="ECO:0000259" key="6">
    <source>
        <dbReference type="PROSITE" id="PS50255"/>
    </source>
</evidence>
<dbReference type="PANTHER" id="PTHR19359:SF14">
    <property type="entry name" value="CYTOCHROME B5 A"/>
    <property type="match status" value="1"/>
</dbReference>
<dbReference type="AlphaFoldDB" id="G3JG14"/>
<keyword evidence="8" id="KW-1185">Reference proteome</keyword>
<dbReference type="VEuPathDB" id="FungiDB:CCM_05007"/>
<comment type="similarity">
    <text evidence="4 5">Belongs to the cytochrome b5 family.</text>
</comment>
<evidence type="ECO:0000256" key="2">
    <source>
        <dbReference type="ARBA" id="ARBA00022723"/>
    </source>
</evidence>
<dbReference type="Gene3D" id="3.10.120.10">
    <property type="entry name" value="Cytochrome b5-like heme/steroid binding domain"/>
    <property type="match status" value="1"/>
</dbReference>
<name>G3JG14_CORMM</name>
<sequence>MSQSYAAAEVSKHKDKDNGLWLIIEGNVYDVTSKYIIAYATTSERKREAGAGSRARALLFSQASAPPATSATDQFVDEHPGGARVIQRMGGKDATKAFWKYHGESVLAKYGDRFKIGTVAESAKL</sequence>
<dbReference type="GO" id="GO:0046872">
    <property type="term" value="F:metal ion binding"/>
    <property type="evidence" value="ECO:0007669"/>
    <property type="project" value="UniProtKB-UniRule"/>
</dbReference>